<proteinExistence type="inferred from homology"/>
<dbReference type="InterPro" id="IPR013783">
    <property type="entry name" value="Ig-like_fold"/>
</dbReference>
<dbReference type="GO" id="GO:0031012">
    <property type="term" value="C:extracellular matrix"/>
    <property type="evidence" value="ECO:0007669"/>
    <property type="project" value="InterPro"/>
</dbReference>
<dbReference type="InterPro" id="IPR025282">
    <property type="entry name" value="DUF4214"/>
</dbReference>
<dbReference type="SMART" id="SM00235">
    <property type="entry name" value="ZnMc"/>
    <property type="match status" value="1"/>
</dbReference>
<dbReference type="InterPro" id="IPR001343">
    <property type="entry name" value="Hemolysn_Ca-bd"/>
</dbReference>
<evidence type="ECO:0000259" key="6">
    <source>
        <dbReference type="SMART" id="SM00235"/>
    </source>
</evidence>
<dbReference type="InterPro" id="IPR011049">
    <property type="entry name" value="Serralysin-like_metalloprot_C"/>
</dbReference>
<sequence length="743" mass="78348">MATVSDITTTPLSGLNYIDALLDTGPDWNYLTDSAGTPVYTPVYTLTYTFSVASGNEDPADAQQNFTGTQQAFTTTQQQAVRAALDYLTQVTGIKFAETTNGNAAQIHLSYVNLIGSSVTGLCSWHSTYFKYASGQLVSYDADAYVYLDNDAIWGAQNANLSKGGDGYETLLHELGHALGLKHPFYEADYTGDNKAVLPDAQDNTAYTLMSYDANGGPYAAYRDYDLAALHWLYGDDGLGGAQGMNSTGGGRYIMGTSGTDTLTGTSADDKLAGNGGNNMIDGGAGNDTAVFSGARIDYTFTKLANGDLQAVDKTGTTTLHSIELIQFGSSKAVSASTVLSSDTTPPGAPVMAVTRNGDGYAQGSQPYVSGTAEANAVVKIYTANNVQVGTAQADAKGVWSTNLSPFADGVGYTIYATATDTAGNISTHSGTATFNVDATPPVIPTFGLQYASGDNIATFSGTGEAGTLIQVVRAGATVDDYIDIATTTVRLDGSWSVTTSPLPNAGYQVNVVSSDKAGNATASFNSATFTVANSAFQGGTAKDDVIKVTAANGGHAIDGGAGRDTAVIAGKFADYTVGKETWGYGVTDKLGSGGHDSLINVERLQFNDVNVALDIDGPAGQVYRLYKAAFDREPDPQINYWIDRVDHGLQLEDMAKEFMTNQPEWDKMYGKTPSNADFLTNLYAHVLHRGPDGEGYAFWLNALDTKIATREHLLAFFSESPENQLQVIGSIENGFTYTPFGA</sequence>
<name>A0A7X3K6T4_9BURK</name>
<dbReference type="InterPro" id="IPR024079">
    <property type="entry name" value="MetalloPept_cat_dom_sf"/>
</dbReference>
<evidence type="ECO:0000313" key="8">
    <source>
        <dbReference type="Proteomes" id="UP000443353"/>
    </source>
</evidence>
<evidence type="ECO:0000256" key="1">
    <source>
        <dbReference type="ARBA" id="ARBA00009490"/>
    </source>
</evidence>
<dbReference type="InterPro" id="IPR006026">
    <property type="entry name" value="Peptidase_Metallo"/>
</dbReference>
<keyword evidence="4" id="KW-0378">Hydrolase</keyword>
<keyword evidence="5" id="KW-0862">Zinc</keyword>
<dbReference type="Pfam" id="PF00353">
    <property type="entry name" value="HemolysinCabind"/>
    <property type="match status" value="1"/>
</dbReference>
<keyword evidence="3" id="KW-0479">Metal-binding</keyword>
<dbReference type="GO" id="GO:0008270">
    <property type="term" value="F:zinc ion binding"/>
    <property type="evidence" value="ECO:0007669"/>
    <property type="project" value="InterPro"/>
</dbReference>
<organism evidence="7 8">
    <name type="scientific">Massilia cellulosiltytica</name>
    <dbReference type="NCBI Taxonomy" id="2683234"/>
    <lineage>
        <taxon>Bacteria</taxon>
        <taxon>Pseudomonadati</taxon>
        <taxon>Pseudomonadota</taxon>
        <taxon>Betaproteobacteria</taxon>
        <taxon>Burkholderiales</taxon>
        <taxon>Oxalobacteraceae</taxon>
        <taxon>Telluria group</taxon>
        <taxon>Massilia</taxon>
    </lineage>
</organism>
<evidence type="ECO:0000256" key="4">
    <source>
        <dbReference type="ARBA" id="ARBA00022801"/>
    </source>
</evidence>
<protein>
    <submittedName>
        <fullName evidence="7">DUF4214 domain-containing protein</fullName>
    </submittedName>
</protein>
<reference evidence="7 8" key="1">
    <citation type="submission" date="2019-12" db="EMBL/GenBank/DDBJ databases">
        <authorList>
            <person name="Li C."/>
            <person name="Zhao J."/>
        </authorList>
    </citation>
    <scope>NUCLEOTIDE SEQUENCE [LARGE SCALE GENOMIC DNA]</scope>
    <source>
        <strain evidence="7 8">NEAU-DD11</strain>
    </source>
</reference>
<dbReference type="NCBIfam" id="NF033510">
    <property type="entry name" value="Ca_tandemer"/>
    <property type="match status" value="2"/>
</dbReference>
<dbReference type="Gene3D" id="2.60.40.10">
    <property type="entry name" value="Immunoglobulins"/>
    <property type="match status" value="2"/>
</dbReference>
<dbReference type="InterPro" id="IPR044016">
    <property type="entry name" value="Big_13"/>
</dbReference>
<keyword evidence="8" id="KW-1185">Reference proteome</keyword>
<comment type="similarity">
    <text evidence="1">Belongs to the peptidase M10B family.</text>
</comment>
<dbReference type="InterPro" id="IPR041498">
    <property type="entry name" value="Big_6"/>
</dbReference>
<dbReference type="GO" id="GO:0004222">
    <property type="term" value="F:metalloendopeptidase activity"/>
    <property type="evidence" value="ECO:0007669"/>
    <property type="project" value="InterPro"/>
</dbReference>
<evidence type="ECO:0000256" key="3">
    <source>
        <dbReference type="ARBA" id="ARBA00022723"/>
    </source>
</evidence>
<dbReference type="SUPFAM" id="SSF51120">
    <property type="entry name" value="beta-Roll"/>
    <property type="match status" value="1"/>
</dbReference>
<dbReference type="EMBL" id="WSES01000001">
    <property type="protein sequence ID" value="MVW59206.1"/>
    <property type="molecule type" value="Genomic_DNA"/>
</dbReference>
<accession>A0A7X3K6T4</accession>
<dbReference type="Pfam" id="PF00413">
    <property type="entry name" value="Peptidase_M10"/>
    <property type="match status" value="1"/>
</dbReference>
<evidence type="ECO:0000256" key="2">
    <source>
        <dbReference type="ARBA" id="ARBA00022670"/>
    </source>
</evidence>
<evidence type="ECO:0000313" key="7">
    <source>
        <dbReference type="EMBL" id="MVW59206.1"/>
    </source>
</evidence>
<dbReference type="SUPFAM" id="SSF55486">
    <property type="entry name" value="Metalloproteases ('zincins'), catalytic domain"/>
    <property type="match status" value="1"/>
</dbReference>
<dbReference type="PRINTS" id="PR00313">
    <property type="entry name" value="CABNDNGRPT"/>
</dbReference>
<dbReference type="Pfam" id="PF17936">
    <property type="entry name" value="Big_6"/>
    <property type="match status" value="1"/>
</dbReference>
<gene>
    <name evidence="7" type="ORF">GPY61_04610</name>
</gene>
<dbReference type="GO" id="GO:0005509">
    <property type="term" value="F:calcium ion binding"/>
    <property type="evidence" value="ECO:0007669"/>
    <property type="project" value="InterPro"/>
</dbReference>
<dbReference type="Pfam" id="PF19077">
    <property type="entry name" value="Big_13"/>
    <property type="match status" value="1"/>
</dbReference>
<keyword evidence="2" id="KW-0645">Protease</keyword>
<dbReference type="RefSeq" id="WP_160407297.1">
    <property type="nucleotide sequence ID" value="NZ_WSES01000001.1"/>
</dbReference>
<evidence type="ECO:0000256" key="5">
    <source>
        <dbReference type="ARBA" id="ARBA00022833"/>
    </source>
</evidence>
<dbReference type="Proteomes" id="UP000443353">
    <property type="component" value="Unassembled WGS sequence"/>
</dbReference>
<comment type="caution">
    <text evidence="7">The sequence shown here is derived from an EMBL/GenBank/DDBJ whole genome shotgun (WGS) entry which is preliminary data.</text>
</comment>
<dbReference type="InterPro" id="IPR001818">
    <property type="entry name" value="Pept_M10_metallopeptidase"/>
</dbReference>
<feature type="domain" description="Peptidase metallopeptidase" evidence="6">
    <location>
        <begin position="36"/>
        <end position="236"/>
    </location>
</feature>
<dbReference type="AlphaFoldDB" id="A0A7X3K6T4"/>
<dbReference type="Gene3D" id="3.40.390.10">
    <property type="entry name" value="Collagenase (Catalytic Domain)"/>
    <property type="match status" value="1"/>
</dbReference>
<dbReference type="GO" id="GO:0006508">
    <property type="term" value="P:proteolysis"/>
    <property type="evidence" value="ECO:0007669"/>
    <property type="project" value="UniProtKB-KW"/>
</dbReference>
<dbReference type="Pfam" id="PF13946">
    <property type="entry name" value="DUF4214"/>
    <property type="match status" value="1"/>
</dbReference>